<evidence type="ECO:0000256" key="1">
    <source>
        <dbReference type="SAM" id="SignalP"/>
    </source>
</evidence>
<dbReference type="EMBL" id="BMKF01000003">
    <property type="protein sequence ID" value="GGB80315.1"/>
    <property type="molecule type" value="Genomic_DNA"/>
</dbReference>
<reference evidence="3" key="1">
    <citation type="journal article" date="2019" name="Int. J. Syst. Evol. Microbiol.">
        <title>The Global Catalogue of Microorganisms (GCM) 10K type strain sequencing project: providing services to taxonomists for standard genome sequencing and annotation.</title>
        <authorList>
            <consortium name="The Broad Institute Genomics Platform"/>
            <consortium name="The Broad Institute Genome Sequencing Center for Infectious Disease"/>
            <person name="Wu L."/>
            <person name="Ma J."/>
        </authorList>
    </citation>
    <scope>NUCLEOTIDE SEQUENCE [LARGE SCALE GENOMIC DNA]</scope>
    <source>
        <strain evidence="3">CGMCC 1.15928</strain>
    </source>
</reference>
<keyword evidence="1" id="KW-0732">Signal</keyword>
<proteinExistence type="predicted"/>
<dbReference type="InterPro" id="IPR011043">
    <property type="entry name" value="Gal_Oxase/kelch_b-propeller"/>
</dbReference>
<evidence type="ECO:0000313" key="2">
    <source>
        <dbReference type="EMBL" id="GGB80315.1"/>
    </source>
</evidence>
<protein>
    <recommendedName>
        <fullName evidence="4">DUF1579 domain-containing protein</fullName>
    </recommendedName>
</protein>
<dbReference type="SUPFAM" id="SSF50965">
    <property type="entry name" value="Galactose oxidase, central domain"/>
    <property type="match status" value="1"/>
</dbReference>
<comment type="caution">
    <text evidence="2">The sequence shown here is derived from an EMBL/GenBank/DDBJ whole genome shotgun (WGS) entry which is preliminary data.</text>
</comment>
<name>A0ABQ1K0Y2_9PROT</name>
<keyword evidence="3" id="KW-1185">Reference proteome</keyword>
<accession>A0ABQ1K0Y2</accession>
<gene>
    <name evidence="2" type="ORF">GCM10011503_31340</name>
</gene>
<dbReference type="RefSeq" id="WP_143434608.1">
    <property type="nucleotide sequence ID" value="NZ_BMKF01000003.1"/>
</dbReference>
<feature type="chain" id="PRO_5045951643" description="DUF1579 domain-containing protein" evidence="1">
    <location>
        <begin position="21"/>
        <end position="176"/>
    </location>
</feature>
<sequence>MRRTRALAASLLLFSGGALAQEDAADAIATPPQPSCEGDEYRAFDFWLGDWTVTAPGGQSAGTNSITSEENGCLIVERWSGAQGSTGQSFNYYNPATGMWRQVWVSPGALIDYQGGLNQRGQMVLEGEISYHNGNSFPFRGEWTANEDGSVHQHFEQYNPETEEWDVWFTGIYRKS</sequence>
<dbReference type="Proteomes" id="UP000628854">
    <property type="component" value="Unassembled WGS sequence"/>
</dbReference>
<organism evidence="2 3">
    <name type="scientific">Henriciella pelagia</name>
    <dbReference type="NCBI Taxonomy" id="1977912"/>
    <lineage>
        <taxon>Bacteria</taxon>
        <taxon>Pseudomonadati</taxon>
        <taxon>Pseudomonadota</taxon>
        <taxon>Alphaproteobacteria</taxon>
        <taxon>Hyphomonadales</taxon>
        <taxon>Hyphomonadaceae</taxon>
        <taxon>Henriciella</taxon>
    </lineage>
</organism>
<feature type="signal peptide" evidence="1">
    <location>
        <begin position="1"/>
        <end position="20"/>
    </location>
</feature>
<evidence type="ECO:0008006" key="4">
    <source>
        <dbReference type="Google" id="ProtNLM"/>
    </source>
</evidence>
<evidence type="ECO:0000313" key="3">
    <source>
        <dbReference type="Proteomes" id="UP000628854"/>
    </source>
</evidence>